<comment type="caution">
    <text evidence="2">The sequence shown here is derived from an EMBL/GenBank/DDBJ whole genome shotgun (WGS) entry which is preliminary data.</text>
</comment>
<evidence type="ECO:0000256" key="1">
    <source>
        <dbReference type="SAM" id="SignalP"/>
    </source>
</evidence>
<reference evidence="2 3" key="1">
    <citation type="submission" date="2019-06" db="EMBL/GenBank/DDBJ databases">
        <title>Sequencing the genomes of 1000 actinobacteria strains.</title>
        <authorList>
            <person name="Klenk H.-P."/>
        </authorList>
    </citation>
    <scope>NUCLEOTIDE SEQUENCE [LARGE SCALE GENOMIC DNA]</scope>
    <source>
        <strain evidence="2 3">DSM 24683</strain>
    </source>
</reference>
<accession>A0A561BN42</accession>
<keyword evidence="1" id="KW-0732">Signal</keyword>
<proteinExistence type="predicted"/>
<sequence length="267" mass="28235">MRFRRRATAAVALLPLALGLAACGGEPKPTGYLPSAPVESSTPSKPAVAKQQALQPATQLNRVTFLPAMKGAFARQKAWRTTGTMTAGGETLMTMNGFQQAEPLAMSMEMSGAAFDGAKAKVVMAGGKLYLSMPGVTPAGKYVALDLDDASLAKFTELAAGADPTKTFAAFDKSLINAKFVRTETIAGRKLDRYAVTVDTAGALKAQGKAVPAGVPKTLTYDLWLDSSRLVRRLSFDLQGVSMVMTMDEFNKPVTIKAPPASKIVTR</sequence>
<evidence type="ECO:0000313" key="2">
    <source>
        <dbReference type="EMBL" id="TWD80306.1"/>
    </source>
</evidence>
<dbReference type="InterPro" id="IPR029046">
    <property type="entry name" value="LolA/LolB/LppX"/>
</dbReference>
<dbReference type="AlphaFoldDB" id="A0A561BN42"/>
<dbReference type="OrthoDB" id="3781094at2"/>
<dbReference type="Gene3D" id="2.50.20.20">
    <property type="match status" value="1"/>
</dbReference>
<dbReference type="EMBL" id="VIVK01000001">
    <property type="protein sequence ID" value="TWD80306.1"/>
    <property type="molecule type" value="Genomic_DNA"/>
</dbReference>
<name>A0A561BN42_9ACTN</name>
<dbReference type="Proteomes" id="UP000318380">
    <property type="component" value="Unassembled WGS sequence"/>
</dbReference>
<dbReference type="PROSITE" id="PS51257">
    <property type="entry name" value="PROKAR_LIPOPROTEIN"/>
    <property type="match status" value="1"/>
</dbReference>
<dbReference type="RefSeq" id="WP_145804193.1">
    <property type="nucleotide sequence ID" value="NZ_VIVK01000001.1"/>
</dbReference>
<keyword evidence="3" id="KW-1185">Reference proteome</keyword>
<dbReference type="SUPFAM" id="SSF89392">
    <property type="entry name" value="Prokaryotic lipoproteins and lipoprotein localization factors"/>
    <property type="match status" value="1"/>
</dbReference>
<evidence type="ECO:0008006" key="4">
    <source>
        <dbReference type="Google" id="ProtNLM"/>
    </source>
</evidence>
<feature type="signal peptide" evidence="1">
    <location>
        <begin position="1"/>
        <end position="24"/>
    </location>
</feature>
<evidence type="ECO:0000313" key="3">
    <source>
        <dbReference type="Proteomes" id="UP000318380"/>
    </source>
</evidence>
<gene>
    <name evidence="2" type="ORF">FB561_1379</name>
</gene>
<feature type="chain" id="PRO_5038688860" description="LppX_LprAFG lipoprotein" evidence="1">
    <location>
        <begin position="25"/>
        <end position="267"/>
    </location>
</feature>
<organism evidence="2 3">
    <name type="scientific">Kribbella amoyensis</name>
    <dbReference type="NCBI Taxonomy" id="996641"/>
    <lineage>
        <taxon>Bacteria</taxon>
        <taxon>Bacillati</taxon>
        <taxon>Actinomycetota</taxon>
        <taxon>Actinomycetes</taxon>
        <taxon>Propionibacteriales</taxon>
        <taxon>Kribbellaceae</taxon>
        <taxon>Kribbella</taxon>
    </lineage>
</organism>
<protein>
    <recommendedName>
        <fullName evidence="4">LppX_LprAFG lipoprotein</fullName>
    </recommendedName>
</protein>